<keyword evidence="3" id="KW-1185">Reference proteome</keyword>
<dbReference type="PANTHER" id="PTHR43191:SF2">
    <property type="entry name" value="RRNA METHYLTRANSFERASE 3, MITOCHONDRIAL"/>
    <property type="match status" value="1"/>
</dbReference>
<dbReference type="Proteomes" id="UP000780801">
    <property type="component" value="Unassembled WGS sequence"/>
</dbReference>
<evidence type="ECO:0000313" key="2">
    <source>
        <dbReference type="EMBL" id="KAF9586531.1"/>
    </source>
</evidence>
<dbReference type="CDD" id="cd18095">
    <property type="entry name" value="SpoU-like_rRNA-MTase"/>
    <property type="match status" value="1"/>
</dbReference>
<sequence>MSLPVHFKHITASKNKVLQRLALLRTDKQTRLKEGHVLVQGLKTIEELANKGHVFRTIGITFDENNLPIRSPALEVVRQSLQDHDPGENNSKTKFQSTLSTSTSTAKGRGPKLQANHYVATSRLATTRILGTDSPVAEHEVWAEVRIPDHRHFFSLNICPDQDLSTSSTATTTAQQDSISGKPSTSKTIERMLVLDRITDPGNMGLMIRAAKALDWDASWHTPGTVDQYNSKVVRASRALCLDWPSRTADQGPLSRPLNKTRVMSSMLAPAGWTELELFLAQRRMTLVVADMLPTGISGRLAQTFLKEPSLRSSESQRGSQSEDSRATVNPYELVWWNWPASLSQRQVPSRIALVLSSEHHGVKSRQQDEQDQEAKRRLFERAIRVSIPMRPEVESMNVSTAATTMMWELNKLIARHDLIPQIIDTE</sequence>
<dbReference type="PANTHER" id="PTHR43191">
    <property type="entry name" value="RRNA METHYLTRANSFERASE 3"/>
    <property type="match status" value="1"/>
</dbReference>
<gene>
    <name evidence="2" type="ORF">BGW38_002772</name>
</gene>
<feature type="region of interest" description="Disordered" evidence="1">
    <location>
        <begin position="83"/>
        <end position="110"/>
    </location>
</feature>
<dbReference type="GO" id="GO:0003723">
    <property type="term" value="F:RNA binding"/>
    <property type="evidence" value="ECO:0007669"/>
    <property type="project" value="TreeGrafter"/>
</dbReference>
<feature type="compositionally biased region" description="Polar residues" evidence="1">
    <location>
        <begin position="88"/>
        <end position="106"/>
    </location>
</feature>
<accession>A0A9P6G438</accession>
<dbReference type="InterPro" id="IPR029028">
    <property type="entry name" value="Alpha/beta_knot_MTases"/>
</dbReference>
<dbReference type="OrthoDB" id="270651at2759"/>
<evidence type="ECO:0000256" key="1">
    <source>
        <dbReference type="SAM" id="MobiDB-lite"/>
    </source>
</evidence>
<dbReference type="Gene3D" id="3.40.1280.10">
    <property type="match status" value="1"/>
</dbReference>
<proteinExistence type="predicted"/>
<dbReference type="SUPFAM" id="SSF75217">
    <property type="entry name" value="alpha/beta knot"/>
    <property type="match status" value="2"/>
</dbReference>
<evidence type="ECO:0000313" key="3">
    <source>
        <dbReference type="Proteomes" id="UP000780801"/>
    </source>
</evidence>
<name>A0A9P6G438_9FUNG</name>
<reference evidence="2" key="1">
    <citation type="journal article" date="2020" name="Fungal Divers.">
        <title>Resolving the Mortierellaceae phylogeny through synthesis of multi-gene phylogenetics and phylogenomics.</title>
        <authorList>
            <person name="Vandepol N."/>
            <person name="Liber J."/>
            <person name="Desiro A."/>
            <person name="Na H."/>
            <person name="Kennedy M."/>
            <person name="Barry K."/>
            <person name="Grigoriev I.V."/>
            <person name="Miller A.N."/>
            <person name="O'Donnell K."/>
            <person name="Stajich J.E."/>
            <person name="Bonito G."/>
        </authorList>
    </citation>
    <scope>NUCLEOTIDE SEQUENCE</scope>
    <source>
        <strain evidence="2">KOD1015</strain>
    </source>
</reference>
<organism evidence="2 3">
    <name type="scientific">Lunasporangiospora selenospora</name>
    <dbReference type="NCBI Taxonomy" id="979761"/>
    <lineage>
        <taxon>Eukaryota</taxon>
        <taxon>Fungi</taxon>
        <taxon>Fungi incertae sedis</taxon>
        <taxon>Mucoromycota</taxon>
        <taxon>Mortierellomycotina</taxon>
        <taxon>Mortierellomycetes</taxon>
        <taxon>Mortierellales</taxon>
        <taxon>Mortierellaceae</taxon>
        <taxon>Lunasporangiospora</taxon>
    </lineage>
</organism>
<dbReference type="InterPro" id="IPR051259">
    <property type="entry name" value="rRNA_Methyltransferase"/>
</dbReference>
<dbReference type="EMBL" id="JAABOA010000020">
    <property type="protein sequence ID" value="KAF9586531.1"/>
    <property type="molecule type" value="Genomic_DNA"/>
</dbReference>
<dbReference type="InterPro" id="IPR029026">
    <property type="entry name" value="tRNA_m1G_MTases_N"/>
</dbReference>
<protein>
    <recommendedName>
        <fullName evidence="4">tRNA/rRNA methyltransferase SpoU type domain-containing protein</fullName>
    </recommendedName>
</protein>
<comment type="caution">
    <text evidence="2">The sequence shown here is derived from an EMBL/GenBank/DDBJ whole genome shotgun (WGS) entry which is preliminary data.</text>
</comment>
<dbReference type="AlphaFoldDB" id="A0A9P6G438"/>
<evidence type="ECO:0008006" key="4">
    <source>
        <dbReference type="Google" id="ProtNLM"/>
    </source>
</evidence>